<accession>A0A5J6PXA6</accession>
<dbReference type="AlphaFoldDB" id="A0A5J6PXA6"/>
<evidence type="ECO:0000256" key="2">
    <source>
        <dbReference type="ARBA" id="ARBA00008000"/>
    </source>
</evidence>
<dbReference type="InterPro" id="IPR016171">
    <property type="entry name" value="Vanillyl_alc_oxidase_C-sub2"/>
</dbReference>
<dbReference type="Proteomes" id="UP000325713">
    <property type="component" value="Chromosome"/>
</dbReference>
<reference evidence="6 7" key="1">
    <citation type="submission" date="2018-08" db="EMBL/GenBank/DDBJ databases">
        <title>Neisseria zalophi ATCC BAA-2455 complete genome.</title>
        <authorList>
            <person name="Veseli I.A."/>
            <person name="Buttler R."/>
            <person name="Mascarenhas dos Santos A.C."/>
            <person name="Pombert J.-F."/>
        </authorList>
    </citation>
    <scope>NUCLEOTIDE SEQUENCE [LARGE SCALE GENOMIC DNA]</scope>
    <source>
        <strain evidence="6 7">ATCC BAA-2455</strain>
    </source>
</reference>
<dbReference type="OrthoDB" id="8522822at2"/>
<dbReference type="PANTHER" id="PTHR43716">
    <property type="entry name" value="D-2-HYDROXYGLUTARATE DEHYDROGENASE, MITOCHONDRIAL"/>
    <property type="match status" value="1"/>
</dbReference>
<dbReference type="InterPro" id="IPR006094">
    <property type="entry name" value="Oxid_FAD_bind_N"/>
</dbReference>
<gene>
    <name evidence="6" type="ORF">D0T92_09940</name>
</gene>
<dbReference type="FunFam" id="1.10.45.10:FF:000001">
    <property type="entry name" value="D-lactate dehydrogenase mitochondrial"/>
    <property type="match status" value="1"/>
</dbReference>
<keyword evidence="3" id="KW-0285">Flavoprotein</keyword>
<dbReference type="InterPro" id="IPR016169">
    <property type="entry name" value="FAD-bd_PCMH_sub2"/>
</dbReference>
<dbReference type="Pfam" id="PF01565">
    <property type="entry name" value="FAD_binding_4"/>
    <property type="match status" value="1"/>
</dbReference>
<proteinExistence type="inferred from homology"/>
<dbReference type="GO" id="GO:0003824">
    <property type="term" value="F:catalytic activity"/>
    <property type="evidence" value="ECO:0007669"/>
    <property type="project" value="InterPro"/>
</dbReference>
<dbReference type="InterPro" id="IPR016164">
    <property type="entry name" value="FAD-linked_Oxase-like_C"/>
</dbReference>
<dbReference type="SUPFAM" id="SSF55103">
    <property type="entry name" value="FAD-linked oxidases, C-terminal domain"/>
    <property type="match status" value="1"/>
</dbReference>
<dbReference type="InterPro" id="IPR004113">
    <property type="entry name" value="FAD-bd_oxidored_4_C"/>
</dbReference>
<dbReference type="Gene3D" id="3.30.70.2190">
    <property type="match status" value="1"/>
</dbReference>
<dbReference type="GO" id="GO:0022904">
    <property type="term" value="P:respiratory electron transport chain"/>
    <property type="evidence" value="ECO:0007669"/>
    <property type="project" value="TreeGrafter"/>
</dbReference>
<evidence type="ECO:0000256" key="1">
    <source>
        <dbReference type="ARBA" id="ARBA00001974"/>
    </source>
</evidence>
<dbReference type="RefSeq" id="WP_151053051.1">
    <property type="nucleotide sequence ID" value="NZ_CP031700.1"/>
</dbReference>
<dbReference type="SUPFAM" id="SSF56176">
    <property type="entry name" value="FAD-binding/transporter-associated domain-like"/>
    <property type="match status" value="1"/>
</dbReference>
<dbReference type="Gene3D" id="1.10.45.10">
    <property type="entry name" value="Vanillyl-alcohol Oxidase, Chain A, domain 4"/>
    <property type="match status" value="1"/>
</dbReference>
<dbReference type="InterPro" id="IPR016167">
    <property type="entry name" value="FAD-bd_PCMH_sub1"/>
</dbReference>
<keyword evidence="7" id="KW-1185">Reference proteome</keyword>
<feature type="domain" description="FAD-binding PCMH-type" evidence="5">
    <location>
        <begin position="34"/>
        <end position="212"/>
    </location>
</feature>
<dbReference type="InterPro" id="IPR051264">
    <property type="entry name" value="FAD-oxidored/transferase_4"/>
</dbReference>
<dbReference type="InterPro" id="IPR036318">
    <property type="entry name" value="FAD-bd_PCMH-like_sf"/>
</dbReference>
<comment type="cofactor">
    <cofactor evidence="1">
        <name>FAD</name>
        <dbReference type="ChEBI" id="CHEBI:57692"/>
    </cofactor>
</comment>
<dbReference type="Gene3D" id="3.30.43.10">
    <property type="entry name" value="Uridine Diphospho-n-acetylenolpyruvylglucosamine Reductase, domain 2"/>
    <property type="match status" value="1"/>
</dbReference>
<dbReference type="GO" id="GO:0071949">
    <property type="term" value="F:FAD binding"/>
    <property type="evidence" value="ECO:0007669"/>
    <property type="project" value="InterPro"/>
</dbReference>
<evidence type="ECO:0000259" key="5">
    <source>
        <dbReference type="PROSITE" id="PS51387"/>
    </source>
</evidence>
<comment type="similarity">
    <text evidence="2">Belongs to the FAD-binding oxidoreductase/transferase type 4 family.</text>
</comment>
<sequence length="463" mass="50818">MNPIEIKQQLKRFLNSSEILEDSTALLVDQRKRYTGYADIIVQPESVEHVRQLMAFCFANRISVTPQGGNTGLCGGAVPNGGVLLNLSKLNRIREINVADNAITVDSGVVLQNVQEAASKAGRFFPLSLASEGSCQIGGNIACNAGGLNVLRYGAMRDLVLGLEVVLPNGELISHLNPLHKNTTGYDLRHLFIGSEGTLGVITGATLKLFAQPTIKETAWVGVQSIEQAVTLLSLVQGAFSGRLSSFELISQFALTLSADFSQSREPIEAPWHVLMELTDSVAREDLGTLLAEFLMDNGFENAVLAHSESERSELWRLRENISAAQRNLGVSIKHDIAVPIARVAEFVENCGKALQTAFKDIQIVVFGHLGDGSLHYNTFLLDISDNRVYEYENAVNEVVYANVFQCEGTIAAEHGIGQIKKHWLPKVRSETELNLMRAIKKQLDPYNIMNPGKLLPEPDKWL</sequence>
<dbReference type="EMBL" id="CP031700">
    <property type="protein sequence ID" value="QEY27221.1"/>
    <property type="molecule type" value="Genomic_DNA"/>
</dbReference>
<dbReference type="Pfam" id="PF02913">
    <property type="entry name" value="FAD-oxidase_C"/>
    <property type="match status" value="1"/>
</dbReference>
<protein>
    <submittedName>
        <fullName evidence="6">FAD-binding oxidoreductase</fullName>
    </submittedName>
</protein>
<evidence type="ECO:0000313" key="6">
    <source>
        <dbReference type="EMBL" id="QEY27221.1"/>
    </source>
</evidence>
<organism evidence="6 7">
    <name type="scientific">Neisseria zalophi</name>
    <dbReference type="NCBI Taxonomy" id="640030"/>
    <lineage>
        <taxon>Bacteria</taxon>
        <taxon>Pseudomonadati</taxon>
        <taxon>Pseudomonadota</taxon>
        <taxon>Betaproteobacteria</taxon>
        <taxon>Neisseriales</taxon>
        <taxon>Neisseriaceae</taxon>
        <taxon>Neisseria</taxon>
    </lineage>
</organism>
<dbReference type="Gene3D" id="3.30.70.2740">
    <property type="match status" value="1"/>
</dbReference>
<name>A0A5J6PXA6_9NEIS</name>
<evidence type="ECO:0000256" key="4">
    <source>
        <dbReference type="ARBA" id="ARBA00022827"/>
    </source>
</evidence>
<dbReference type="PROSITE" id="PS51387">
    <property type="entry name" value="FAD_PCMH"/>
    <property type="match status" value="1"/>
</dbReference>
<dbReference type="KEGG" id="nzl:D0T92_09940"/>
<keyword evidence="4" id="KW-0274">FAD</keyword>
<evidence type="ECO:0000256" key="3">
    <source>
        <dbReference type="ARBA" id="ARBA00022630"/>
    </source>
</evidence>
<dbReference type="PANTHER" id="PTHR43716:SF2">
    <property type="entry name" value="BLL6224 PROTEIN"/>
    <property type="match status" value="1"/>
</dbReference>
<dbReference type="Gene3D" id="3.30.465.10">
    <property type="match status" value="1"/>
</dbReference>
<evidence type="ECO:0000313" key="7">
    <source>
        <dbReference type="Proteomes" id="UP000325713"/>
    </source>
</evidence>
<dbReference type="InterPro" id="IPR016166">
    <property type="entry name" value="FAD-bd_PCMH"/>
</dbReference>